<keyword evidence="2" id="KW-0732">Signal</keyword>
<gene>
    <name evidence="3" type="ORF">POSPLADRAFT_1073533</name>
</gene>
<dbReference type="GeneID" id="36327569"/>
<feature type="chain" id="PRO_5010886738" evidence="2">
    <location>
        <begin position="26"/>
        <end position="239"/>
    </location>
</feature>
<evidence type="ECO:0000313" key="4">
    <source>
        <dbReference type="Proteomes" id="UP000194127"/>
    </source>
</evidence>
<dbReference type="Proteomes" id="UP000194127">
    <property type="component" value="Unassembled WGS sequence"/>
</dbReference>
<feature type="compositionally biased region" description="Polar residues" evidence="1">
    <location>
        <begin position="151"/>
        <end position="162"/>
    </location>
</feature>
<protein>
    <submittedName>
        <fullName evidence="3">Uncharacterized protein</fullName>
    </submittedName>
</protein>
<evidence type="ECO:0000256" key="1">
    <source>
        <dbReference type="SAM" id="MobiDB-lite"/>
    </source>
</evidence>
<feature type="signal peptide" evidence="2">
    <location>
        <begin position="1"/>
        <end position="25"/>
    </location>
</feature>
<proteinExistence type="predicted"/>
<dbReference type="RefSeq" id="XP_024342289.1">
    <property type="nucleotide sequence ID" value="XM_024482620.1"/>
</dbReference>
<feature type="region of interest" description="Disordered" evidence="1">
    <location>
        <begin position="139"/>
        <end position="215"/>
    </location>
</feature>
<name>A0A1X6NA30_9APHY</name>
<organism evidence="3 4">
    <name type="scientific">Postia placenta MAD-698-R-SB12</name>
    <dbReference type="NCBI Taxonomy" id="670580"/>
    <lineage>
        <taxon>Eukaryota</taxon>
        <taxon>Fungi</taxon>
        <taxon>Dikarya</taxon>
        <taxon>Basidiomycota</taxon>
        <taxon>Agaricomycotina</taxon>
        <taxon>Agaricomycetes</taxon>
        <taxon>Polyporales</taxon>
        <taxon>Adustoporiaceae</taxon>
        <taxon>Rhodonia</taxon>
    </lineage>
</organism>
<sequence>MSAFTSKKFVKFLVPSVLCTQYAAAITSLYIPGFDPQPVTANELGVGSDGLTTWLIAPGVSSGTLDDSGFFGPATLVLGPTTAALTYIDPTVGMSLIENCNIQNGEAVCVDVVGVAAQDGVSATTVTQTEIESVQPFAVQTGGTPGASVTPGVTQTALPTGTASGGPAATSIDAGSSPAAATPNAGSSSGFVTSSASSASGSGSAKPPSSTTGGAASVRSLSLASFLVVGAVAVHMVVA</sequence>
<accession>A0A1X6NA30</accession>
<keyword evidence="4" id="KW-1185">Reference proteome</keyword>
<dbReference type="AlphaFoldDB" id="A0A1X6NA30"/>
<dbReference type="OrthoDB" id="4991875at2759"/>
<evidence type="ECO:0000256" key="2">
    <source>
        <dbReference type="SAM" id="SignalP"/>
    </source>
</evidence>
<evidence type="ECO:0000313" key="3">
    <source>
        <dbReference type="EMBL" id="OSX65495.1"/>
    </source>
</evidence>
<dbReference type="STRING" id="670580.A0A1X6NA30"/>
<feature type="compositionally biased region" description="Low complexity" evidence="1">
    <location>
        <begin position="185"/>
        <end position="214"/>
    </location>
</feature>
<dbReference type="EMBL" id="KZ110593">
    <property type="protein sequence ID" value="OSX65495.1"/>
    <property type="molecule type" value="Genomic_DNA"/>
</dbReference>
<reference evidence="3 4" key="1">
    <citation type="submission" date="2017-04" db="EMBL/GenBank/DDBJ databases">
        <title>Genome Sequence of the Model Brown-Rot Fungus Postia placenta SB12.</title>
        <authorList>
            <consortium name="DOE Joint Genome Institute"/>
            <person name="Gaskell J."/>
            <person name="Kersten P."/>
            <person name="Larrondo L.F."/>
            <person name="Canessa P."/>
            <person name="Martinez D."/>
            <person name="Hibbett D."/>
            <person name="Schmoll M."/>
            <person name="Kubicek C.P."/>
            <person name="Martinez A.T."/>
            <person name="Yadav J."/>
            <person name="Master E."/>
            <person name="Magnuson J.K."/>
            <person name="James T."/>
            <person name="Yaver D."/>
            <person name="Berka R."/>
            <person name="Labutti K."/>
            <person name="Lipzen A."/>
            <person name="Aerts A."/>
            <person name="Barry K."/>
            <person name="Henrissat B."/>
            <person name="Blanchette R."/>
            <person name="Grigoriev I."/>
            <person name="Cullen D."/>
        </authorList>
    </citation>
    <scope>NUCLEOTIDE SEQUENCE [LARGE SCALE GENOMIC DNA]</scope>
    <source>
        <strain evidence="3 4">MAD-698-R-SB12</strain>
    </source>
</reference>